<keyword evidence="2" id="KW-1185">Reference proteome</keyword>
<reference evidence="2" key="1">
    <citation type="journal article" date="2017" name="Nat. Ecol. Evol.">
        <title>Genome expansion and lineage-specific genetic innovations in the forest pathogenic fungi Armillaria.</title>
        <authorList>
            <person name="Sipos G."/>
            <person name="Prasanna A.N."/>
            <person name="Walter M.C."/>
            <person name="O'Connor E."/>
            <person name="Balint B."/>
            <person name="Krizsan K."/>
            <person name="Kiss B."/>
            <person name="Hess J."/>
            <person name="Varga T."/>
            <person name="Slot J."/>
            <person name="Riley R."/>
            <person name="Boka B."/>
            <person name="Rigling D."/>
            <person name="Barry K."/>
            <person name="Lee J."/>
            <person name="Mihaltcheva S."/>
            <person name="LaButti K."/>
            <person name="Lipzen A."/>
            <person name="Waldron R."/>
            <person name="Moloney N.M."/>
            <person name="Sperisen C."/>
            <person name="Kredics L."/>
            <person name="Vagvoelgyi C."/>
            <person name="Patrignani A."/>
            <person name="Fitzpatrick D."/>
            <person name="Nagy I."/>
            <person name="Doyle S."/>
            <person name="Anderson J.B."/>
            <person name="Grigoriev I.V."/>
            <person name="Gueldener U."/>
            <person name="Muensterkoetter M."/>
            <person name="Nagy L.G."/>
        </authorList>
    </citation>
    <scope>NUCLEOTIDE SEQUENCE [LARGE SCALE GENOMIC DNA]</scope>
    <source>
        <strain evidence="2">C18/9</strain>
    </source>
</reference>
<dbReference type="Proteomes" id="UP000219338">
    <property type="component" value="Unassembled WGS sequence"/>
</dbReference>
<gene>
    <name evidence="1" type="ORF">ARMOST_14648</name>
</gene>
<name>A0A284RRC4_ARMOS</name>
<protein>
    <submittedName>
        <fullName evidence="1">Uncharacterized protein</fullName>
    </submittedName>
</protein>
<dbReference type="EMBL" id="FUEG01000013">
    <property type="protein sequence ID" value="SJL11245.1"/>
    <property type="molecule type" value="Genomic_DNA"/>
</dbReference>
<sequence>MALHFMQSDVDYPCEPQIGRPRIVYVHYRLTSDDNETTTAYILHGTFAELIKLSASPYLCDNMRIAVNDSCEAAARGVFGSSHIQDSVGICQGPSHQDAWEAASITLTDPDHMFQLSPNTSLIQSGSPSFRQANEGGNLAASVGDNRIQKRHHMRFVYAGDTEVI</sequence>
<proteinExistence type="predicted"/>
<dbReference type="AlphaFoldDB" id="A0A284RRC4"/>
<organism evidence="1 2">
    <name type="scientific">Armillaria ostoyae</name>
    <name type="common">Armillaria root rot fungus</name>
    <dbReference type="NCBI Taxonomy" id="47428"/>
    <lineage>
        <taxon>Eukaryota</taxon>
        <taxon>Fungi</taxon>
        <taxon>Dikarya</taxon>
        <taxon>Basidiomycota</taxon>
        <taxon>Agaricomycotina</taxon>
        <taxon>Agaricomycetes</taxon>
        <taxon>Agaricomycetidae</taxon>
        <taxon>Agaricales</taxon>
        <taxon>Marasmiineae</taxon>
        <taxon>Physalacriaceae</taxon>
        <taxon>Armillaria</taxon>
    </lineage>
</organism>
<evidence type="ECO:0000313" key="1">
    <source>
        <dbReference type="EMBL" id="SJL11245.1"/>
    </source>
</evidence>
<accession>A0A284RRC4</accession>
<evidence type="ECO:0000313" key="2">
    <source>
        <dbReference type="Proteomes" id="UP000219338"/>
    </source>
</evidence>